<comment type="similarity">
    <text evidence="2 10">Belongs to the peptidase M14 family.</text>
</comment>
<evidence type="ECO:0000256" key="10">
    <source>
        <dbReference type="PROSITE-ProRule" id="PRU01379"/>
    </source>
</evidence>
<proteinExistence type="inferred from homology"/>
<dbReference type="PANTHER" id="PTHR11705:SF143">
    <property type="entry name" value="SLL0236 PROTEIN"/>
    <property type="match status" value="1"/>
</dbReference>
<name>A0A9P5X324_9AGAR</name>
<dbReference type="Proteomes" id="UP000807342">
    <property type="component" value="Unassembled WGS sequence"/>
</dbReference>
<gene>
    <name evidence="13" type="ORF">P691DRAFT_712598</name>
</gene>
<dbReference type="AlphaFoldDB" id="A0A9P5X324"/>
<feature type="domain" description="Peptidase M14" evidence="12">
    <location>
        <begin position="130"/>
        <end position="451"/>
    </location>
</feature>
<feature type="chain" id="PRO_5040204205" evidence="11">
    <location>
        <begin position="25"/>
        <end position="459"/>
    </location>
</feature>
<protein>
    <submittedName>
        <fullName evidence="13">Peptidase M14</fullName>
    </submittedName>
</protein>
<feature type="signal peptide" evidence="11">
    <location>
        <begin position="1"/>
        <end position="24"/>
    </location>
</feature>
<dbReference type="Pfam" id="PF00246">
    <property type="entry name" value="Peptidase_M14"/>
    <property type="match status" value="1"/>
</dbReference>
<dbReference type="SUPFAM" id="SSF53187">
    <property type="entry name" value="Zn-dependent exopeptidases"/>
    <property type="match status" value="1"/>
</dbReference>
<dbReference type="Gene3D" id="3.40.630.10">
    <property type="entry name" value="Zn peptidases"/>
    <property type="match status" value="1"/>
</dbReference>
<dbReference type="CDD" id="cd03860">
    <property type="entry name" value="M14_CP_A-B_like"/>
    <property type="match status" value="1"/>
</dbReference>
<keyword evidence="5" id="KW-0479">Metal-binding</keyword>
<evidence type="ECO:0000256" key="6">
    <source>
        <dbReference type="ARBA" id="ARBA00022729"/>
    </source>
</evidence>
<evidence type="ECO:0000256" key="11">
    <source>
        <dbReference type="SAM" id="SignalP"/>
    </source>
</evidence>
<keyword evidence="6 11" id="KW-0732">Signal</keyword>
<evidence type="ECO:0000256" key="4">
    <source>
        <dbReference type="ARBA" id="ARBA00022670"/>
    </source>
</evidence>
<evidence type="ECO:0000256" key="1">
    <source>
        <dbReference type="ARBA" id="ARBA00001947"/>
    </source>
</evidence>
<dbReference type="PANTHER" id="PTHR11705">
    <property type="entry name" value="PROTEASE FAMILY M14 CARBOXYPEPTIDASE A,B"/>
    <property type="match status" value="1"/>
</dbReference>
<organism evidence="13 14">
    <name type="scientific">Macrolepiota fuliginosa MF-IS2</name>
    <dbReference type="NCBI Taxonomy" id="1400762"/>
    <lineage>
        <taxon>Eukaryota</taxon>
        <taxon>Fungi</taxon>
        <taxon>Dikarya</taxon>
        <taxon>Basidiomycota</taxon>
        <taxon>Agaricomycotina</taxon>
        <taxon>Agaricomycetes</taxon>
        <taxon>Agaricomycetidae</taxon>
        <taxon>Agaricales</taxon>
        <taxon>Agaricineae</taxon>
        <taxon>Agaricaceae</taxon>
        <taxon>Macrolepiota</taxon>
    </lineage>
</organism>
<evidence type="ECO:0000256" key="3">
    <source>
        <dbReference type="ARBA" id="ARBA00022645"/>
    </source>
</evidence>
<dbReference type="GO" id="GO:0004181">
    <property type="term" value="F:metallocarboxypeptidase activity"/>
    <property type="evidence" value="ECO:0007669"/>
    <property type="project" value="InterPro"/>
</dbReference>
<keyword evidence="8" id="KW-0862">Zinc</keyword>
<keyword evidence="4" id="KW-0645">Protease</keyword>
<comment type="caution">
    <text evidence="13">The sequence shown here is derived from an EMBL/GenBank/DDBJ whole genome shotgun (WGS) entry which is preliminary data.</text>
</comment>
<comment type="caution">
    <text evidence="10">Lacks conserved residue(s) required for the propagation of feature annotation.</text>
</comment>
<dbReference type="InterPro" id="IPR000834">
    <property type="entry name" value="Peptidase_M14"/>
</dbReference>
<keyword evidence="14" id="KW-1185">Reference proteome</keyword>
<evidence type="ECO:0000256" key="8">
    <source>
        <dbReference type="ARBA" id="ARBA00022833"/>
    </source>
</evidence>
<evidence type="ECO:0000256" key="7">
    <source>
        <dbReference type="ARBA" id="ARBA00022801"/>
    </source>
</evidence>
<dbReference type="PROSITE" id="PS52035">
    <property type="entry name" value="PEPTIDASE_M14"/>
    <property type="match status" value="1"/>
</dbReference>
<evidence type="ECO:0000313" key="13">
    <source>
        <dbReference type="EMBL" id="KAF9443913.1"/>
    </source>
</evidence>
<evidence type="ECO:0000313" key="14">
    <source>
        <dbReference type="Proteomes" id="UP000807342"/>
    </source>
</evidence>
<dbReference type="GO" id="GO:0005615">
    <property type="term" value="C:extracellular space"/>
    <property type="evidence" value="ECO:0007669"/>
    <property type="project" value="TreeGrafter"/>
</dbReference>
<dbReference type="PRINTS" id="PR00765">
    <property type="entry name" value="CRBOXYPTASEA"/>
</dbReference>
<dbReference type="GO" id="GO:0008270">
    <property type="term" value="F:zinc ion binding"/>
    <property type="evidence" value="ECO:0007669"/>
    <property type="project" value="InterPro"/>
</dbReference>
<dbReference type="EMBL" id="MU151422">
    <property type="protein sequence ID" value="KAF9443913.1"/>
    <property type="molecule type" value="Genomic_DNA"/>
</dbReference>
<evidence type="ECO:0000256" key="2">
    <source>
        <dbReference type="ARBA" id="ARBA00005988"/>
    </source>
</evidence>
<keyword evidence="7" id="KW-0378">Hydrolase</keyword>
<dbReference type="GO" id="GO:0006508">
    <property type="term" value="P:proteolysis"/>
    <property type="evidence" value="ECO:0007669"/>
    <property type="project" value="UniProtKB-KW"/>
</dbReference>
<reference evidence="13" key="1">
    <citation type="submission" date="2020-11" db="EMBL/GenBank/DDBJ databases">
        <authorList>
            <consortium name="DOE Joint Genome Institute"/>
            <person name="Ahrendt S."/>
            <person name="Riley R."/>
            <person name="Andreopoulos W."/>
            <person name="Labutti K."/>
            <person name="Pangilinan J."/>
            <person name="Ruiz-Duenas F.J."/>
            <person name="Barrasa J.M."/>
            <person name="Sanchez-Garcia M."/>
            <person name="Camarero S."/>
            <person name="Miyauchi S."/>
            <person name="Serrano A."/>
            <person name="Linde D."/>
            <person name="Babiker R."/>
            <person name="Drula E."/>
            <person name="Ayuso-Fernandez I."/>
            <person name="Pacheco R."/>
            <person name="Padilla G."/>
            <person name="Ferreira P."/>
            <person name="Barriuso J."/>
            <person name="Kellner H."/>
            <person name="Castanera R."/>
            <person name="Alfaro M."/>
            <person name="Ramirez L."/>
            <person name="Pisabarro A.G."/>
            <person name="Kuo A."/>
            <person name="Tritt A."/>
            <person name="Lipzen A."/>
            <person name="He G."/>
            <person name="Yan M."/>
            <person name="Ng V."/>
            <person name="Cullen D."/>
            <person name="Martin F."/>
            <person name="Rosso M.-N."/>
            <person name="Henrissat B."/>
            <person name="Hibbett D."/>
            <person name="Martinez A.T."/>
            <person name="Grigoriev I.V."/>
        </authorList>
    </citation>
    <scope>NUCLEOTIDE SEQUENCE</scope>
    <source>
        <strain evidence="13">MF-IS2</strain>
    </source>
</reference>
<keyword evidence="9" id="KW-0482">Metalloprotease</keyword>
<sequence>MTSGFIASFVRIYSILLVSILVLADDQAVLSGKAVPKPRTTGVLRRFTLDDGNHRDHIMRSVSENGLDVWQLADSHVDIYVPSYSADLPSELTDIPHTLSIITESEIRPNSSAPPDWVIESFTDSTYHKDYHPLYEIDAFIQGLAELHPDLIKLHNIGHSAEGREMLAITVSAPTSDSAPRRQPRSGKLGIVIVGAQHAREWIATATSTYLTHALVANASEPHSLRYLLETFDFHIIPAPNPDGYSYTWEVDRYWYKNRQVLGPHTKCMGVDMNRNWGFKWKSTVGDVPMVAASSKLRPTLPADPCSHWYPGHRPFEAPEVNNIANFVTTLPNLVGFLDLRSYGQMLSAPFSYTCKRWPKDAEDLIEAATGATQALKSVHGTYYETGILCNLLYPAPGNIVDWMYKIMGIKFSYVVHLRDTGTYGFSLPPRWIKPVGEETAKMVEYLGKFIPTRVRGRA</sequence>
<accession>A0A9P5X324</accession>
<dbReference type="FunFam" id="3.40.630.10:FF:000084">
    <property type="entry name" value="Carboxypeptidase B2"/>
    <property type="match status" value="1"/>
</dbReference>
<keyword evidence="3" id="KW-0121">Carboxypeptidase</keyword>
<evidence type="ECO:0000256" key="5">
    <source>
        <dbReference type="ARBA" id="ARBA00022723"/>
    </source>
</evidence>
<evidence type="ECO:0000256" key="9">
    <source>
        <dbReference type="ARBA" id="ARBA00023049"/>
    </source>
</evidence>
<dbReference type="OrthoDB" id="3626597at2759"/>
<dbReference type="SMART" id="SM00631">
    <property type="entry name" value="Zn_pept"/>
    <property type="match status" value="1"/>
</dbReference>
<evidence type="ECO:0000259" key="12">
    <source>
        <dbReference type="PROSITE" id="PS52035"/>
    </source>
</evidence>
<comment type="cofactor">
    <cofactor evidence="1">
        <name>Zn(2+)</name>
        <dbReference type="ChEBI" id="CHEBI:29105"/>
    </cofactor>
</comment>